<dbReference type="Proteomes" id="UP000288361">
    <property type="component" value="Unassembled WGS sequence"/>
</dbReference>
<evidence type="ECO:0008006" key="3">
    <source>
        <dbReference type="Google" id="ProtNLM"/>
    </source>
</evidence>
<proteinExistence type="predicted"/>
<accession>A0A432YF79</accession>
<organism evidence="1 2">
    <name type="scientific">Idiomarina piscisalsi</name>
    <dbReference type="NCBI Taxonomy" id="1096243"/>
    <lineage>
        <taxon>Bacteria</taxon>
        <taxon>Pseudomonadati</taxon>
        <taxon>Pseudomonadota</taxon>
        <taxon>Gammaproteobacteria</taxon>
        <taxon>Alteromonadales</taxon>
        <taxon>Idiomarinaceae</taxon>
        <taxon>Idiomarina</taxon>
    </lineage>
</organism>
<name>A0A432YF79_9GAMM</name>
<dbReference type="EMBL" id="PIQA01000018">
    <property type="protein sequence ID" value="RUO59618.1"/>
    <property type="molecule type" value="Genomic_DNA"/>
</dbReference>
<evidence type="ECO:0000313" key="1">
    <source>
        <dbReference type="EMBL" id="RUO59618.1"/>
    </source>
</evidence>
<gene>
    <name evidence="1" type="ORF">CWI73_12230</name>
</gene>
<protein>
    <recommendedName>
        <fullName evidence="3">Restriction endonuclease</fullName>
    </recommendedName>
</protein>
<dbReference type="AlphaFoldDB" id="A0A432YF79"/>
<comment type="caution">
    <text evidence="1">The sequence shown here is derived from an EMBL/GenBank/DDBJ whole genome shotgun (WGS) entry which is preliminary data.</text>
</comment>
<sequence length="513" mass="59576">MSQISANLVKRKIKNIKVRRDVKRKRARKMFMANEDQEWEVFIRFLEERRKEEWVVSAKKTLDWFLEHMGEDNWVRRKRAVVQYFRQQQSNHIPSSPARALDIEDENARVAFNKDWIAWYLYLVESVYFRPYVDEPSQSARIYPFFSAIGRYIDIATNIEGIDGKLDELLEGKENQPDSLLFEIVTAIMYQRNGWTVKFIPEDANSKTPDLFVSRGNESFYVECKRQSKVTEYSENERKEWRKRWAKLAPIMIANKTSIFVDVTFKVEISQTSEDILAKAFSAIIHKGCIDNGVYLESDELIFKASYIDMGLVDEHFDKYQVRWNSPQMIALFAGGYDSSGSYTQLHSPKGINAIGPDDDEHVLNLFCEGVHAAYCAKWECVADESINKKAKDVRKLLSKAVNQAPKSHPTIVHIGYETLHGPIVEYSRANKIYSSIENFDYKRKDIRAVYCHAIQPSNQIEGFECAETTMRFGRIGVNPEDILPHDLLLDEPGMETRNDTHWNEDFTGSYKS</sequence>
<evidence type="ECO:0000313" key="2">
    <source>
        <dbReference type="Proteomes" id="UP000288361"/>
    </source>
</evidence>
<reference evidence="1 2" key="1">
    <citation type="journal article" date="2011" name="Front. Microbiol.">
        <title>Genomic signatures of strain selection and enhancement in Bacillus atrophaeus var. globigii, a historical biowarfare simulant.</title>
        <authorList>
            <person name="Gibbons H.S."/>
            <person name="Broomall S.M."/>
            <person name="McNew L.A."/>
            <person name="Daligault H."/>
            <person name="Chapman C."/>
            <person name="Bruce D."/>
            <person name="Karavis M."/>
            <person name="Krepps M."/>
            <person name="McGregor P.A."/>
            <person name="Hong C."/>
            <person name="Park K.H."/>
            <person name="Akmal A."/>
            <person name="Feldman A."/>
            <person name="Lin J.S."/>
            <person name="Chang W.E."/>
            <person name="Higgs B.W."/>
            <person name="Demirev P."/>
            <person name="Lindquist J."/>
            <person name="Liem A."/>
            <person name="Fochler E."/>
            <person name="Read T.D."/>
            <person name="Tapia R."/>
            <person name="Johnson S."/>
            <person name="Bishop-Lilly K.A."/>
            <person name="Detter C."/>
            <person name="Han C."/>
            <person name="Sozhamannan S."/>
            <person name="Rosenzweig C.N."/>
            <person name="Skowronski E.W."/>
        </authorList>
    </citation>
    <scope>NUCLEOTIDE SEQUENCE [LARGE SCALE GENOMIC DNA]</scope>
    <source>
        <strain evidence="1 2">TPS4-2</strain>
    </source>
</reference>